<proteinExistence type="predicted"/>
<dbReference type="Pfam" id="PF13535">
    <property type="entry name" value="ATP-grasp_4"/>
    <property type="match status" value="1"/>
</dbReference>
<keyword evidence="1" id="KW-0436">Ligase</keyword>
<dbReference type="SUPFAM" id="SSF56059">
    <property type="entry name" value="Glutathione synthetase ATP-binding domain-like"/>
    <property type="match status" value="1"/>
</dbReference>
<dbReference type="GO" id="GO:0046872">
    <property type="term" value="F:metal ion binding"/>
    <property type="evidence" value="ECO:0007669"/>
    <property type="project" value="InterPro"/>
</dbReference>
<dbReference type="InterPro" id="IPR041472">
    <property type="entry name" value="BL00235/CARNS1_N"/>
</dbReference>
<feature type="compositionally biased region" description="Low complexity" evidence="5">
    <location>
        <begin position="67"/>
        <end position="80"/>
    </location>
</feature>
<evidence type="ECO:0000256" key="5">
    <source>
        <dbReference type="SAM" id="MobiDB-lite"/>
    </source>
</evidence>
<feature type="region of interest" description="Disordered" evidence="5">
    <location>
        <begin position="1"/>
        <end position="35"/>
    </location>
</feature>
<evidence type="ECO:0000313" key="8">
    <source>
        <dbReference type="Proteomes" id="UP001174997"/>
    </source>
</evidence>
<feature type="region of interest" description="Disordered" evidence="5">
    <location>
        <begin position="67"/>
        <end position="90"/>
    </location>
</feature>
<evidence type="ECO:0000256" key="3">
    <source>
        <dbReference type="ARBA" id="ARBA00022840"/>
    </source>
</evidence>
<evidence type="ECO:0000256" key="1">
    <source>
        <dbReference type="ARBA" id="ARBA00022598"/>
    </source>
</evidence>
<name>A0AA40DG74_9PEZI</name>
<organism evidence="7 8">
    <name type="scientific">Cercophora samala</name>
    <dbReference type="NCBI Taxonomy" id="330535"/>
    <lineage>
        <taxon>Eukaryota</taxon>
        <taxon>Fungi</taxon>
        <taxon>Dikarya</taxon>
        <taxon>Ascomycota</taxon>
        <taxon>Pezizomycotina</taxon>
        <taxon>Sordariomycetes</taxon>
        <taxon>Sordariomycetidae</taxon>
        <taxon>Sordariales</taxon>
        <taxon>Lasiosphaeriaceae</taxon>
        <taxon>Cercophora</taxon>
    </lineage>
</organism>
<comment type="caution">
    <text evidence="7">The sequence shown here is derived from an EMBL/GenBank/DDBJ whole genome shotgun (WGS) entry which is preliminary data.</text>
</comment>
<feature type="region of interest" description="Disordered" evidence="5">
    <location>
        <begin position="704"/>
        <end position="723"/>
    </location>
</feature>
<dbReference type="EMBL" id="JAULSY010000013">
    <property type="protein sequence ID" value="KAK0672436.1"/>
    <property type="molecule type" value="Genomic_DNA"/>
</dbReference>
<evidence type="ECO:0000313" key="7">
    <source>
        <dbReference type="EMBL" id="KAK0672436.1"/>
    </source>
</evidence>
<evidence type="ECO:0000256" key="4">
    <source>
        <dbReference type="PROSITE-ProRule" id="PRU00409"/>
    </source>
</evidence>
<dbReference type="Pfam" id="PF18130">
    <property type="entry name" value="ATPgrasp_N"/>
    <property type="match status" value="1"/>
</dbReference>
<evidence type="ECO:0000259" key="6">
    <source>
        <dbReference type="PROSITE" id="PS50975"/>
    </source>
</evidence>
<feature type="compositionally biased region" description="Low complexity" evidence="5">
    <location>
        <begin position="18"/>
        <end position="29"/>
    </location>
</feature>
<dbReference type="GO" id="GO:0005524">
    <property type="term" value="F:ATP binding"/>
    <property type="evidence" value="ECO:0007669"/>
    <property type="project" value="UniProtKB-UniRule"/>
</dbReference>
<feature type="domain" description="ATP-grasp" evidence="6">
    <location>
        <begin position="346"/>
        <end position="577"/>
    </location>
</feature>
<gene>
    <name evidence="7" type="ORF">QBC41DRAFT_362548</name>
</gene>
<dbReference type="InterPro" id="IPR013815">
    <property type="entry name" value="ATP_grasp_subdomain_1"/>
</dbReference>
<dbReference type="Gene3D" id="3.40.50.20">
    <property type="match status" value="1"/>
</dbReference>
<keyword evidence="2 4" id="KW-0547">Nucleotide-binding</keyword>
<dbReference type="Proteomes" id="UP001174997">
    <property type="component" value="Unassembled WGS sequence"/>
</dbReference>
<reference evidence="7" key="1">
    <citation type="submission" date="2023-06" db="EMBL/GenBank/DDBJ databases">
        <title>Genome-scale phylogeny and comparative genomics of the fungal order Sordariales.</title>
        <authorList>
            <consortium name="Lawrence Berkeley National Laboratory"/>
            <person name="Hensen N."/>
            <person name="Bonometti L."/>
            <person name="Westerberg I."/>
            <person name="Brannstrom I.O."/>
            <person name="Guillou S."/>
            <person name="Cros-Aarteil S."/>
            <person name="Calhoun S."/>
            <person name="Haridas S."/>
            <person name="Kuo A."/>
            <person name="Mondo S."/>
            <person name="Pangilinan J."/>
            <person name="Riley R."/>
            <person name="Labutti K."/>
            <person name="Andreopoulos B."/>
            <person name="Lipzen A."/>
            <person name="Chen C."/>
            <person name="Yanf M."/>
            <person name="Daum C."/>
            <person name="Ng V."/>
            <person name="Clum A."/>
            <person name="Steindorff A."/>
            <person name="Ohm R."/>
            <person name="Martin F."/>
            <person name="Silar P."/>
            <person name="Natvig D."/>
            <person name="Lalanne C."/>
            <person name="Gautier V."/>
            <person name="Ament-Velasquez S.L."/>
            <person name="Kruys A."/>
            <person name="Hutchinson M.I."/>
            <person name="Powell A.J."/>
            <person name="Barry K."/>
            <person name="Miller A.N."/>
            <person name="Grigoriev I.V."/>
            <person name="Debuchy R."/>
            <person name="Gladieux P."/>
            <person name="Thoren M.H."/>
            <person name="Johannesson H."/>
        </authorList>
    </citation>
    <scope>NUCLEOTIDE SEQUENCE</scope>
    <source>
        <strain evidence="7">CBS 307.81</strain>
    </source>
</reference>
<dbReference type="PROSITE" id="PS50975">
    <property type="entry name" value="ATP_GRASP"/>
    <property type="match status" value="1"/>
</dbReference>
<dbReference type="PANTHER" id="PTHR43585:SF2">
    <property type="entry name" value="ATP-GRASP ENZYME FSQD"/>
    <property type="match status" value="1"/>
</dbReference>
<sequence length="723" mass="78960">MAVGTFPGERASLGHKATSSFSSVTSTHTQRPLSRPSNLYRPLFGEIIPLCDLYSIANVVVFPSSPSSSQTPFQPNPQQNRNGNAGARSAPPSPFIEALQNIGLGSPSWSASAISVFTIILPATDGYVTRSDFLKLRLQDFPYKILRTYEPLRPLQKYSATCPAPGPVTSEHDLATLVESAAGVVQWEDLPTSVSFVDLEVYRTRLAEELRDRLHNAPWLSSTPISRKRVALIRGRPNITAGGPVYRAAKALGLDLVIVDEEGHWLQADTEENKMHREAFLVTDMTEDSGVVDRIIQSIVNYPLPIHGVFTLSDNFFVAVAQVAEALGLPASPVSAFETSVDKYRSRLLQNVPGQTARVSSVRELESLLSSGSHQQAEFTPRFPLIVKPTKGWSSECVSKVNNLDDLATAVQKATSRHGSAAVIEPFFDGPEMDVNFVLLDGEILFSEIADEPPCDADSSAATVHSTFSPEALTLPSVLPAEEQDIAKSTLRDILVNLGFCTGVFHVEARMVNSTSEYRKQDGVVDLVRKHAVLMSESGVECKLIEINARPPGYRVSVPTRHTYGVDYFAAHMLAAVGDKSRLRLTTRPYSHVLGGNTNDSTRGGQYWSRLVYIPAPVAGTVQWPYKLPPCEELKRRRPDLADKIVLGVDYCVPGDKVELFTDGARTYVAHLLVMSRESRRDAIILGEEVQKAFSIDIEVPASSGTEVSDGETDVDANVEGSK</sequence>
<accession>A0AA40DG74</accession>
<dbReference type="Gene3D" id="3.30.470.20">
    <property type="entry name" value="ATP-grasp fold, B domain"/>
    <property type="match status" value="1"/>
</dbReference>
<evidence type="ECO:0000256" key="2">
    <source>
        <dbReference type="ARBA" id="ARBA00022741"/>
    </source>
</evidence>
<dbReference type="AlphaFoldDB" id="A0AA40DG74"/>
<dbReference type="InterPro" id="IPR011761">
    <property type="entry name" value="ATP-grasp"/>
</dbReference>
<dbReference type="PANTHER" id="PTHR43585">
    <property type="entry name" value="FUMIPYRROLE BIOSYNTHESIS PROTEIN C"/>
    <property type="match status" value="1"/>
</dbReference>
<protein>
    <recommendedName>
        <fullName evidence="6">ATP-grasp domain-containing protein</fullName>
    </recommendedName>
</protein>
<keyword evidence="8" id="KW-1185">Reference proteome</keyword>
<dbReference type="GO" id="GO:0016874">
    <property type="term" value="F:ligase activity"/>
    <property type="evidence" value="ECO:0007669"/>
    <property type="project" value="UniProtKB-KW"/>
</dbReference>
<keyword evidence="3 4" id="KW-0067">ATP-binding</keyword>
<dbReference type="Gene3D" id="3.30.1490.20">
    <property type="entry name" value="ATP-grasp fold, A domain"/>
    <property type="match status" value="1"/>
</dbReference>
<dbReference type="InterPro" id="IPR052032">
    <property type="entry name" value="ATP-dep_AA_Ligase"/>
</dbReference>